<keyword evidence="3" id="KW-0808">Transferase</keyword>
<dbReference type="InterPro" id="IPR015813">
    <property type="entry name" value="Pyrv/PenolPyrv_kinase-like_dom"/>
</dbReference>
<dbReference type="NCBIfam" id="TIGR00222">
    <property type="entry name" value="panB"/>
    <property type="match status" value="1"/>
</dbReference>
<name>A0A382NFB7_9ZZZZ</name>
<dbReference type="PANTHER" id="PTHR20881">
    <property type="entry name" value="3-METHYL-2-OXOBUTANOATE HYDROXYMETHYLTRANSFERASE"/>
    <property type="match status" value="1"/>
</dbReference>
<dbReference type="InterPro" id="IPR003700">
    <property type="entry name" value="Pantoate_hydroxy_MeTrfase"/>
</dbReference>
<reference evidence="4" key="1">
    <citation type="submission" date="2018-05" db="EMBL/GenBank/DDBJ databases">
        <authorList>
            <person name="Lanie J.A."/>
            <person name="Ng W.-L."/>
            <person name="Kazmierczak K.M."/>
            <person name="Andrzejewski T.M."/>
            <person name="Davidsen T.M."/>
            <person name="Wayne K.J."/>
            <person name="Tettelin H."/>
            <person name="Glass J.I."/>
            <person name="Rusch D."/>
            <person name="Podicherti R."/>
            <person name="Tsui H.-C.T."/>
            <person name="Winkler M.E."/>
        </authorList>
    </citation>
    <scope>NUCLEOTIDE SEQUENCE</scope>
</reference>
<dbReference type="Gene3D" id="3.20.20.60">
    <property type="entry name" value="Phosphoenolpyruvate-binding domains"/>
    <property type="match status" value="1"/>
</dbReference>
<dbReference type="EMBL" id="UINC01100101">
    <property type="protein sequence ID" value="SVC59889.1"/>
    <property type="molecule type" value="Genomic_DNA"/>
</dbReference>
<evidence type="ECO:0000256" key="2">
    <source>
        <dbReference type="ARBA" id="ARBA00012618"/>
    </source>
</evidence>
<accession>A0A382NFB7</accession>
<proteinExistence type="inferred from homology"/>
<protein>
    <recommendedName>
        <fullName evidence="2">3-methyl-2-oxobutanoate hydroxymethyltransferase</fullName>
        <ecNumber evidence="2">2.1.2.11</ecNumber>
    </recommendedName>
</protein>
<dbReference type="SUPFAM" id="SSF51621">
    <property type="entry name" value="Phosphoenolpyruvate/pyruvate domain"/>
    <property type="match status" value="1"/>
</dbReference>
<dbReference type="GO" id="GO:0005737">
    <property type="term" value="C:cytoplasm"/>
    <property type="evidence" value="ECO:0007669"/>
    <property type="project" value="TreeGrafter"/>
</dbReference>
<dbReference type="EC" id="2.1.2.11" evidence="2"/>
<dbReference type="AlphaFoldDB" id="A0A382NFB7"/>
<dbReference type="PIRSF" id="PIRSF000388">
    <property type="entry name" value="Pantoate_hydroxy_MeTrfase"/>
    <property type="match status" value="1"/>
</dbReference>
<dbReference type="GO" id="GO:0003864">
    <property type="term" value="F:3-methyl-2-oxobutanoate hydroxymethyltransferase activity"/>
    <property type="evidence" value="ECO:0007669"/>
    <property type="project" value="UniProtKB-EC"/>
</dbReference>
<dbReference type="Pfam" id="PF02548">
    <property type="entry name" value="Pantoate_transf"/>
    <property type="match status" value="1"/>
</dbReference>
<evidence type="ECO:0000256" key="1">
    <source>
        <dbReference type="ARBA" id="ARBA00008676"/>
    </source>
</evidence>
<dbReference type="PANTHER" id="PTHR20881:SF0">
    <property type="entry name" value="3-METHYL-2-OXOBUTANOATE HYDROXYMETHYLTRANSFERASE"/>
    <property type="match status" value="1"/>
</dbReference>
<dbReference type="CDD" id="cd06557">
    <property type="entry name" value="KPHMT-like"/>
    <property type="match status" value="1"/>
</dbReference>
<evidence type="ECO:0000256" key="3">
    <source>
        <dbReference type="ARBA" id="ARBA00022679"/>
    </source>
</evidence>
<gene>
    <name evidence="4" type="ORF">METZ01_LOCUS312743</name>
</gene>
<evidence type="ECO:0000313" key="4">
    <source>
        <dbReference type="EMBL" id="SVC59889.1"/>
    </source>
</evidence>
<sequence length="264" mass="29774">MPKINYRELLLKKNKEPITCLTAYSKPLANILDSRVDLILIGDSLGTTLYGMKNTRSVTLEMMKNHGKAVVKNTKNSMTIVDMPYNTYRSKKEALKNSLEILEYTKADFIKIETDKNNIEIVKYLSDKNIRVVSHNGVTPQQFSNFNKIKSVGKNIKEINDLLELAIQLEEAGSKFIVLECVSLIASKKITNKISIPTIGIGSSKNCDGQVLVTDDILNFNSKIKKPKFVKNYTNIENSIISAVNKFINEVKNKKFPSSKNSYK</sequence>
<dbReference type="GO" id="GO:0000287">
    <property type="term" value="F:magnesium ion binding"/>
    <property type="evidence" value="ECO:0007669"/>
    <property type="project" value="TreeGrafter"/>
</dbReference>
<dbReference type="GO" id="GO:0015940">
    <property type="term" value="P:pantothenate biosynthetic process"/>
    <property type="evidence" value="ECO:0007669"/>
    <property type="project" value="InterPro"/>
</dbReference>
<dbReference type="InterPro" id="IPR040442">
    <property type="entry name" value="Pyrv_kinase-like_dom_sf"/>
</dbReference>
<comment type="similarity">
    <text evidence="1">Belongs to the PanB family.</text>
</comment>
<organism evidence="4">
    <name type="scientific">marine metagenome</name>
    <dbReference type="NCBI Taxonomy" id="408172"/>
    <lineage>
        <taxon>unclassified sequences</taxon>
        <taxon>metagenomes</taxon>
        <taxon>ecological metagenomes</taxon>
    </lineage>
</organism>